<dbReference type="Proteomes" id="UP000188181">
    <property type="component" value="Chromosome"/>
</dbReference>
<proteinExistence type="predicted"/>
<sequence>MNKFCQRQFLFVLVGGLWFLPNINLKSLDMPRPDVIIII</sequence>
<name>A0A1Q2MC27_9BACT</name>
<evidence type="ECO:0000313" key="2">
    <source>
        <dbReference type="Proteomes" id="UP000188181"/>
    </source>
</evidence>
<dbReference type="EMBL" id="CP019646">
    <property type="protein sequence ID" value="AQQ70210.1"/>
    <property type="molecule type" value="Genomic_DNA"/>
</dbReference>
<evidence type="ECO:0000313" key="1">
    <source>
        <dbReference type="EMBL" id="AQQ70210.1"/>
    </source>
</evidence>
<reference evidence="2" key="1">
    <citation type="submission" date="2017-02" db="EMBL/GenBank/DDBJ databases">
        <title>Comparative genomics and description of representatives of a novel lineage of planctomycetes thriving in anoxic sediments.</title>
        <authorList>
            <person name="Spring S."/>
            <person name="Bunk B."/>
            <person name="Sproer C."/>
        </authorList>
    </citation>
    <scope>NUCLEOTIDE SEQUENCE [LARGE SCALE GENOMIC DNA]</scope>
    <source>
        <strain evidence="2">SM-Chi-D1</strain>
    </source>
</reference>
<dbReference type="STRING" id="1851148.SMSP2_00553"/>
<organism evidence="1 2">
    <name type="scientific">Limihaloglobus sulfuriphilus</name>
    <dbReference type="NCBI Taxonomy" id="1851148"/>
    <lineage>
        <taxon>Bacteria</taxon>
        <taxon>Pseudomonadati</taxon>
        <taxon>Planctomycetota</taxon>
        <taxon>Phycisphaerae</taxon>
        <taxon>Sedimentisphaerales</taxon>
        <taxon>Sedimentisphaeraceae</taxon>
        <taxon>Limihaloglobus</taxon>
    </lineage>
</organism>
<dbReference type="KEGG" id="pbas:SMSP2_00553"/>
<accession>A0A1Q2MC27</accession>
<gene>
    <name evidence="1" type="ORF">SMSP2_00553</name>
</gene>
<keyword evidence="2" id="KW-1185">Reference proteome</keyword>
<dbReference type="AlphaFoldDB" id="A0A1Q2MC27"/>
<protein>
    <submittedName>
        <fullName evidence="1">Uncharacterized protein</fullName>
    </submittedName>
</protein>